<gene>
    <name evidence="3" type="ORF">LB452_00655</name>
</gene>
<dbReference type="InterPro" id="IPR026444">
    <property type="entry name" value="Secre_tail"/>
</dbReference>
<evidence type="ECO:0000259" key="2">
    <source>
        <dbReference type="Pfam" id="PF18962"/>
    </source>
</evidence>
<evidence type="ECO:0000256" key="1">
    <source>
        <dbReference type="ARBA" id="ARBA00022729"/>
    </source>
</evidence>
<organism evidence="3 4">
    <name type="scientific">Psychroflexus longus</name>
    <dbReference type="NCBI Taxonomy" id="2873596"/>
    <lineage>
        <taxon>Bacteria</taxon>
        <taxon>Pseudomonadati</taxon>
        <taxon>Bacteroidota</taxon>
        <taxon>Flavobacteriia</taxon>
        <taxon>Flavobacteriales</taxon>
        <taxon>Flavobacteriaceae</taxon>
        <taxon>Psychroflexus</taxon>
    </lineage>
</organism>
<proteinExistence type="predicted"/>
<comment type="caution">
    <text evidence="3">The sequence shown here is derived from an EMBL/GenBank/DDBJ whole genome shotgun (WGS) entry which is preliminary data.</text>
</comment>
<accession>A0ABS7XEP6</accession>
<evidence type="ECO:0000313" key="4">
    <source>
        <dbReference type="Proteomes" id="UP001199314"/>
    </source>
</evidence>
<reference evidence="4" key="1">
    <citation type="submission" date="2023-07" db="EMBL/GenBank/DDBJ databases">
        <title>Novel species isolated from saline lakes on Tibetan Plateau.</title>
        <authorList>
            <person name="Lu H."/>
        </authorList>
    </citation>
    <scope>NUCLEOTIDE SEQUENCE [LARGE SCALE GENOMIC DNA]</scope>
    <source>
        <strain evidence="4">CAK8W</strain>
    </source>
</reference>
<dbReference type="Proteomes" id="UP001199314">
    <property type="component" value="Unassembled WGS sequence"/>
</dbReference>
<dbReference type="EMBL" id="JAIQZE010000001">
    <property type="protein sequence ID" value="MBZ9777418.1"/>
    <property type="molecule type" value="Genomic_DNA"/>
</dbReference>
<keyword evidence="4" id="KW-1185">Reference proteome</keyword>
<dbReference type="Pfam" id="PF18962">
    <property type="entry name" value="Por_Secre_tail"/>
    <property type="match status" value="1"/>
</dbReference>
<dbReference type="RefSeq" id="WP_224459801.1">
    <property type="nucleotide sequence ID" value="NZ_JAIQZE010000001.1"/>
</dbReference>
<protein>
    <submittedName>
        <fullName evidence="3">T9SS type A sorting domain-containing protein</fullName>
    </submittedName>
</protein>
<sequence length="101" mass="11066">MDASTDSSNSGRFSLVFENVTLSQDDFENSRVSAYPNPSKGLVTIQAEFPVEGIEAFDLQGRSVLKVGGSSQIDLSSFMSGVYLLHIYTRKGKTIKKIIKD</sequence>
<dbReference type="NCBIfam" id="TIGR04183">
    <property type="entry name" value="Por_Secre_tail"/>
    <property type="match status" value="1"/>
</dbReference>
<keyword evidence="1" id="KW-0732">Signal</keyword>
<evidence type="ECO:0000313" key="3">
    <source>
        <dbReference type="EMBL" id="MBZ9777418.1"/>
    </source>
</evidence>
<name>A0ABS7XEP6_9FLAO</name>
<feature type="domain" description="Secretion system C-terminal sorting" evidence="2">
    <location>
        <begin position="35"/>
        <end position="99"/>
    </location>
</feature>